<name>A0AAW9R936_9GAMM</name>
<dbReference type="Pfam" id="PF08085">
    <property type="entry name" value="Entericidin"/>
    <property type="match status" value="1"/>
</dbReference>
<organism evidence="8 9">
    <name type="scientific">Denitratimonas tolerans</name>
    <dbReference type="NCBI Taxonomy" id="1338420"/>
    <lineage>
        <taxon>Bacteria</taxon>
        <taxon>Pseudomonadati</taxon>
        <taxon>Pseudomonadota</taxon>
        <taxon>Gammaproteobacteria</taxon>
        <taxon>Lysobacterales</taxon>
        <taxon>Lysobacteraceae</taxon>
        <taxon>Denitratimonas</taxon>
    </lineage>
</organism>
<evidence type="ECO:0000256" key="4">
    <source>
        <dbReference type="ARBA" id="ARBA00023136"/>
    </source>
</evidence>
<feature type="signal peptide" evidence="7">
    <location>
        <begin position="1"/>
        <end position="19"/>
    </location>
</feature>
<keyword evidence="6 8" id="KW-0449">Lipoprotein</keyword>
<protein>
    <submittedName>
        <fullName evidence="8">Entericidin A/B family lipoprotein</fullName>
    </submittedName>
</protein>
<feature type="chain" id="PRO_5043690294" evidence="7">
    <location>
        <begin position="20"/>
        <end position="44"/>
    </location>
</feature>
<comment type="similarity">
    <text evidence="1">Belongs to the EcnA/EcnB lipoprotein family.</text>
</comment>
<keyword evidence="2" id="KW-1003">Cell membrane</keyword>
<evidence type="ECO:0000256" key="7">
    <source>
        <dbReference type="SAM" id="SignalP"/>
    </source>
</evidence>
<dbReference type="EMBL" id="JBBDHC010000012">
    <property type="protein sequence ID" value="MEJ1249894.1"/>
    <property type="molecule type" value="Genomic_DNA"/>
</dbReference>
<evidence type="ECO:0000313" key="8">
    <source>
        <dbReference type="EMBL" id="MEJ1249894.1"/>
    </source>
</evidence>
<dbReference type="Proteomes" id="UP001364472">
    <property type="component" value="Unassembled WGS sequence"/>
</dbReference>
<dbReference type="GO" id="GO:0009636">
    <property type="term" value="P:response to toxic substance"/>
    <property type="evidence" value="ECO:0007669"/>
    <property type="project" value="InterPro"/>
</dbReference>
<sequence length="44" mass="4593">MTRNLRLLLLAIAAAVVLGGCNTIEGAGKDIQKAGEKIEDAAKR</sequence>
<keyword evidence="4" id="KW-0472">Membrane</keyword>
<keyword evidence="5" id="KW-0564">Palmitate</keyword>
<evidence type="ECO:0000313" key="9">
    <source>
        <dbReference type="Proteomes" id="UP001364472"/>
    </source>
</evidence>
<evidence type="ECO:0000256" key="5">
    <source>
        <dbReference type="ARBA" id="ARBA00023139"/>
    </source>
</evidence>
<evidence type="ECO:0000256" key="1">
    <source>
        <dbReference type="ARBA" id="ARBA00010296"/>
    </source>
</evidence>
<dbReference type="PROSITE" id="PS51257">
    <property type="entry name" value="PROKAR_LIPOPROTEIN"/>
    <property type="match status" value="1"/>
</dbReference>
<dbReference type="GO" id="GO:0016020">
    <property type="term" value="C:membrane"/>
    <property type="evidence" value="ECO:0007669"/>
    <property type="project" value="InterPro"/>
</dbReference>
<proteinExistence type="inferred from homology"/>
<keyword evidence="3 7" id="KW-0732">Signal</keyword>
<evidence type="ECO:0000256" key="6">
    <source>
        <dbReference type="ARBA" id="ARBA00023288"/>
    </source>
</evidence>
<evidence type="ECO:0000256" key="3">
    <source>
        <dbReference type="ARBA" id="ARBA00022729"/>
    </source>
</evidence>
<dbReference type="AlphaFoldDB" id="A0AAW9R936"/>
<keyword evidence="9" id="KW-1185">Reference proteome</keyword>
<accession>A0AAW9R936</accession>
<gene>
    <name evidence="8" type="ORF">WB794_09445</name>
</gene>
<dbReference type="InterPro" id="IPR012556">
    <property type="entry name" value="Entericidin"/>
</dbReference>
<dbReference type="RefSeq" id="WP_337335605.1">
    <property type="nucleotide sequence ID" value="NZ_JBBDHC010000012.1"/>
</dbReference>
<reference evidence="8 9" key="1">
    <citation type="journal article" date="2016" name="Antonie Van Leeuwenhoek">
        <title>Denitratimonas tolerans gen. nov., sp. nov., a denitrifying bacterium isolated from a bioreactor for tannery wastewater treatment.</title>
        <authorList>
            <person name="Han S.I."/>
            <person name="Kim J.O."/>
            <person name="Lee Y.R."/>
            <person name="Ekpeghere K.I."/>
            <person name="Koh S.C."/>
            <person name="Whang K.S."/>
        </authorList>
    </citation>
    <scope>NUCLEOTIDE SEQUENCE [LARGE SCALE GENOMIC DNA]</scope>
    <source>
        <strain evidence="8 9">KACC 17565</strain>
    </source>
</reference>
<evidence type="ECO:0000256" key="2">
    <source>
        <dbReference type="ARBA" id="ARBA00022475"/>
    </source>
</evidence>
<comment type="caution">
    <text evidence="8">The sequence shown here is derived from an EMBL/GenBank/DDBJ whole genome shotgun (WGS) entry which is preliminary data.</text>
</comment>